<keyword evidence="6" id="KW-0539">Nucleus</keyword>
<sequence>MILQTDTEEDSTIEEVTVDESPQIRLPVNFVNIEELNVESKNIIEKKSPQKISNKVQFSKIDRDFDVRPFRCKFSSCLYKFRSNESLSLHVACHNELNTKYYSCSYCEQVFNKWGPCALHLWNSHTIDVDLFTCYICSTYKTTTNKKLEDHLRIHRDVREFLCPICGKKFKQKTQMRNHQVSTHKDRNTNDKPRWYMSKKCEICFKTYADSKCLKKHIQAVHSKLKPYVCHVCGHSSARKAMWKSHVRQHTGEKPYKCTKCIFKTGDHNSLRRHMMRHSGVRPYQCPHCSYKSIQSSCYKNHISSRHPGKEGIFACKECSFTTVSQDSFVQHLLDHKNNLIACTKTAERSTEVEVFPENIAAAQLVYQCLGAVPTRLQSDVTASSTSSDGTKQTITIEIPPREIQSTDDEDTTHCFLLSEEYDTGGITIPAETESSMVCF</sequence>
<gene>
    <name evidence="9" type="ORF">g.27115</name>
</gene>
<dbReference type="SUPFAM" id="SSF57667">
    <property type="entry name" value="beta-beta-alpha zinc fingers"/>
    <property type="match status" value="4"/>
</dbReference>
<dbReference type="PANTHER" id="PTHR24394">
    <property type="entry name" value="ZINC FINGER PROTEIN"/>
    <property type="match status" value="1"/>
</dbReference>
<organism evidence="9">
    <name type="scientific">Clastoptera arizonana</name>
    <name type="common">Arizona spittle bug</name>
    <dbReference type="NCBI Taxonomy" id="38151"/>
    <lineage>
        <taxon>Eukaryota</taxon>
        <taxon>Metazoa</taxon>
        <taxon>Ecdysozoa</taxon>
        <taxon>Arthropoda</taxon>
        <taxon>Hexapoda</taxon>
        <taxon>Insecta</taxon>
        <taxon>Pterygota</taxon>
        <taxon>Neoptera</taxon>
        <taxon>Paraneoptera</taxon>
        <taxon>Hemiptera</taxon>
        <taxon>Auchenorrhyncha</taxon>
        <taxon>Cercopoidea</taxon>
        <taxon>Clastopteridae</taxon>
        <taxon>Clastoptera</taxon>
    </lineage>
</organism>
<keyword evidence="5" id="KW-0862">Zinc</keyword>
<dbReference type="Gene3D" id="3.30.160.60">
    <property type="entry name" value="Classic Zinc Finger"/>
    <property type="match status" value="5"/>
</dbReference>
<evidence type="ECO:0000256" key="6">
    <source>
        <dbReference type="ARBA" id="ARBA00023242"/>
    </source>
</evidence>
<evidence type="ECO:0000256" key="7">
    <source>
        <dbReference type="PROSITE-ProRule" id="PRU00042"/>
    </source>
</evidence>
<evidence type="ECO:0000313" key="9">
    <source>
        <dbReference type="EMBL" id="JAS24199.1"/>
    </source>
</evidence>
<dbReference type="PROSITE" id="PS50157">
    <property type="entry name" value="ZINC_FINGER_C2H2_2"/>
    <property type="match status" value="4"/>
</dbReference>
<dbReference type="InterPro" id="IPR036236">
    <property type="entry name" value="Znf_C2H2_sf"/>
</dbReference>
<feature type="domain" description="C2H2-type" evidence="8">
    <location>
        <begin position="161"/>
        <end position="189"/>
    </location>
</feature>
<evidence type="ECO:0000256" key="4">
    <source>
        <dbReference type="ARBA" id="ARBA00022771"/>
    </source>
</evidence>
<keyword evidence="2" id="KW-0479">Metal-binding</keyword>
<dbReference type="Pfam" id="PF00096">
    <property type="entry name" value="zf-C2H2"/>
    <property type="match status" value="1"/>
</dbReference>
<comment type="subcellular location">
    <subcellularLocation>
        <location evidence="1">Nucleus</location>
    </subcellularLocation>
</comment>
<feature type="domain" description="C2H2-type" evidence="8">
    <location>
        <begin position="228"/>
        <end position="255"/>
    </location>
</feature>
<dbReference type="InterPro" id="IPR013087">
    <property type="entry name" value="Znf_C2H2_type"/>
</dbReference>
<proteinExistence type="predicted"/>
<keyword evidence="4 7" id="KW-0863">Zinc-finger</keyword>
<reference evidence="9" key="1">
    <citation type="submission" date="2015-12" db="EMBL/GenBank/DDBJ databases">
        <title>De novo transcriptome assembly of four potential Pierce s Disease insect vectors from Arizona vineyards.</title>
        <authorList>
            <person name="Tassone E.E."/>
        </authorList>
    </citation>
    <scope>NUCLEOTIDE SEQUENCE</scope>
</reference>
<dbReference type="GO" id="GO:0005634">
    <property type="term" value="C:nucleus"/>
    <property type="evidence" value="ECO:0007669"/>
    <property type="project" value="UniProtKB-SubCell"/>
</dbReference>
<name>A0A1B6DET9_9HEMI</name>
<evidence type="ECO:0000256" key="5">
    <source>
        <dbReference type="ARBA" id="ARBA00022833"/>
    </source>
</evidence>
<evidence type="ECO:0000256" key="2">
    <source>
        <dbReference type="ARBA" id="ARBA00022723"/>
    </source>
</evidence>
<evidence type="ECO:0000256" key="1">
    <source>
        <dbReference type="ARBA" id="ARBA00004123"/>
    </source>
</evidence>
<dbReference type="PANTHER" id="PTHR24394:SF29">
    <property type="entry name" value="MYONEURIN"/>
    <property type="match status" value="1"/>
</dbReference>
<dbReference type="PROSITE" id="PS00028">
    <property type="entry name" value="ZINC_FINGER_C2H2_1"/>
    <property type="match status" value="4"/>
</dbReference>
<accession>A0A1B6DET9</accession>
<protein>
    <recommendedName>
        <fullName evidence="8">C2H2-type domain-containing protein</fullName>
    </recommendedName>
</protein>
<feature type="domain" description="C2H2-type" evidence="8">
    <location>
        <begin position="256"/>
        <end position="283"/>
    </location>
</feature>
<evidence type="ECO:0000256" key="3">
    <source>
        <dbReference type="ARBA" id="ARBA00022737"/>
    </source>
</evidence>
<feature type="domain" description="C2H2-type" evidence="8">
    <location>
        <begin position="199"/>
        <end position="227"/>
    </location>
</feature>
<dbReference type="SMART" id="SM00355">
    <property type="entry name" value="ZnF_C2H2"/>
    <property type="match status" value="9"/>
</dbReference>
<dbReference type="AlphaFoldDB" id="A0A1B6DET9"/>
<dbReference type="FunFam" id="3.30.160.60:FF:000065">
    <property type="entry name" value="B-cell CLL/lymphoma 6, member B"/>
    <property type="match status" value="1"/>
</dbReference>
<evidence type="ECO:0000259" key="8">
    <source>
        <dbReference type="PROSITE" id="PS50157"/>
    </source>
</evidence>
<dbReference type="EMBL" id="GEDC01013099">
    <property type="protein sequence ID" value="JAS24199.1"/>
    <property type="molecule type" value="Transcribed_RNA"/>
</dbReference>
<keyword evidence="3" id="KW-0677">Repeat</keyword>
<dbReference type="GO" id="GO:0008270">
    <property type="term" value="F:zinc ion binding"/>
    <property type="evidence" value="ECO:0007669"/>
    <property type="project" value="UniProtKB-KW"/>
</dbReference>
<dbReference type="GO" id="GO:0000981">
    <property type="term" value="F:DNA-binding transcription factor activity, RNA polymerase II-specific"/>
    <property type="evidence" value="ECO:0007669"/>
    <property type="project" value="TreeGrafter"/>
</dbReference>